<proteinExistence type="inferred from homology"/>
<evidence type="ECO:0000256" key="5">
    <source>
        <dbReference type="ARBA" id="ARBA00023163"/>
    </source>
</evidence>
<protein>
    <recommendedName>
        <fullName evidence="6">RNA polymerase sigma factor SigI</fullName>
    </recommendedName>
</protein>
<keyword evidence="7" id="KW-1133">Transmembrane helix</keyword>
<gene>
    <name evidence="6" type="primary">sigI</name>
    <name evidence="8" type="ordered locus">Clocl_1054</name>
</gene>
<dbReference type="KEGG" id="ccl:Clocl_1054"/>
<dbReference type="HOGENOM" id="CLU_082361_0_0_9"/>
<keyword evidence="9" id="KW-1185">Reference proteome</keyword>
<keyword evidence="7" id="KW-0812">Transmembrane</keyword>
<reference evidence="9" key="1">
    <citation type="submission" date="2011-12" db="EMBL/GenBank/DDBJ databases">
        <title>Complete sequence of Clostridium clariflavum DSM 19732.</title>
        <authorList>
            <consortium name="US DOE Joint Genome Institute"/>
            <person name="Lucas S."/>
            <person name="Han J."/>
            <person name="Lapidus A."/>
            <person name="Cheng J.-F."/>
            <person name="Goodwin L."/>
            <person name="Pitluck S."/>
            <person name="Peters L."/>
            <person name="Teshima H."/>
            <person name="Detter J.C."/>
            <person name="Han C."/>
            <person name="Tapia R."/>
            <person name="Land M."/>
            <person name="Hauser L."/>
            <person name="Kyrpides N."/>
            <person name="Ivanova N."/>
            <person name="Pagani I."/>
            <person name="Kitzmiller T."/>
            <person name="Lynd L."/>
            <person name="Izquierdo J."/>
            <person name="Woyke T."/>
        </authorList>
    </citation>
    <scope>NUCLEOTIDE SEQUENCE [LARGE SCALE GENOMIC DNA]</scope>
    <source>
        <strain evidence="9">DSM 19732 / NBRC 101661 / EBR45</strain>
    </source>
</reference>
<dbReference type="InterPro" id="IPR013325">
    <property type="entry name" value="RNA_pol_sigma_r2"/>
</dbReference>
<keyword evidence="3 6" id="KW-0731">Sigma factor</keyword>
<name>G8LXM0_ACECE</name>
<dbReference type="NCBIfam" id="NF006173">
    <property type="entry name" value="PRK08311.2-1"/>
    <property type="match status" value="1"/>
</dbReference>
<dbReference type="AlphaFoldDB" id="G8LXM0"/>
<dbReference type="Gene3D" id="1.10.1740.10">
    <property type="match status" value="1"/>
</dbReference>
<comment type="subunit">
    <text evidence="6">Interacts with RsgI.</text>
</comment>
<comment type="activity regulation">
    <text evidence="6">Negatively regulated by the anti-sigma-I factor RsgI.</text>
</comment>
<dbReference type="GO" id="GO:0006352">
    <property type="term" value="P:DNA-templated transcription initiation"/>
    <property type="evidence" value="ECO:0007669"/>
    <property type="project" value="UniProtKB-UniRule"/>
</dbReference>
<comment type="subcellular location">
    <subcellularLocation>
        <location evidence="6">Cytoplasm</location>
    </subcellularLocation>
</comment>
<evidence type="ECO:0000256" key="4">
    <source>
        <dbReference type="ARBA" id="ARBA00023125"/>
    </source>
</evidence>
<comment type="function">
    <text evidence="6">Sigma factors are initiation factors that promote the attachment of RNA polymerase to specific initiation sites and are then released.</text>
</comment>
<evidence type="ECO:0000313" key="9">
    <source>
        <dbReference type="Proteomes" id="UP000005435"/>
    </source>
</evidence>
<evidence type="ECO:0000256" key="3">
    <source>
        <dbReference type="ARBA" id="ARBA00023082"/>
    </source>
</evidence>
<dbReference type="eggNOG" id="COG1191">
    <property type="taxonomic scope" value="Bacteria"/>
</dbReference>
<dbReference type="OrthoDB" id="3190733at2"/>
<dbReference type="GO" id="GO:0016987">
    <property type="term" value="F:sigma factor activity"/>
    <property type="evidence" value="ECO:0007669"/>
    <property type="project" value="UniProtKB-UniRule"/>
</dbReference>
<dbReference type="GO" id="GO:0003677">
    <property type="term" value="F:DNA binding"/>
    <property type="evidence" value="ECO:0007669"/>
    <property type="project" value="UniProtKB-UniRule"/>
</dbReference>
<keyword evidence="1 6" id="KW-0963">Cytoplasm</keyword>
<dbReference type="SUPFAM" id="SSF88946">
    <property type="entry name" value="Sigma2 domain of RNA polymerase sigma factors"/>
    <property type="match status" value="1"/>
</dbReference>
<keyword evidence="2 6" id="KW-0805">Transcription regulation</keyword>
<sequence length="262" mass="30101">MTDIFFPKKRKKGSLKDDDYTDDVVLTINKIKAGDNLLRNDFIEKYKPFILKTISSVTGNYIDTENSDEYSIGLAAFNEAIDCFDESKGVMFFKFSSLVIKRRVADYIRHNKKHNKVLPFTYFEDANDNNFEQTHLKALNDDLTTFEFSEEAKNFEKKLNELGIRLEDLVRSAPKHKDSKALCLKIAKAIADNKESFSKLEKTGIIQKSKLVRALNINKKTIERNRIFIIAAALIIGNGFYLLRDFLDIPEVGGKHIEQSKK</sequence>
<dbReference type="RefSeq" id="WP_014254349.1">
    <property type="nucleotide sequence ID" value="NC_016627.1"/>
</dbReference>
<keyword evidence="6" id="KW-0346">Stress response</keyword>
<comment type="similarity">
    <text evidence="6">Belongs to the sigma-70 factor family. SigI subfamily.</text>
</comment>
<dbReference type="STRING" id="720554.Clocl_1054"/>
<keyword evidence="5 6" id="KW-0804">Transcription</keyword>
<evidence type="ECO:0000256" key="6">
    <source>
        <dbReference type="HAMAP-Rule" id="MF_02064"/>
    </source>
</evidence>
<dbReference type="HAMAP" id="MF_02064">
    <property type="entry name" value="Sigma70_SigI"/>
    <property type="match status" value="1"/>
</dbReference>
<evidence type="ECO:0000256" key="2">
    <source>
        <dbReference type="ARBA" id="ARBA00023015"/>
    </source>
</evidence>
<reference evidence="8 9" key="2">
    <citation type="journal article" date="2012" name="Stand. Genomic Sci.">
        <title>Complete Genome Sequence of Clostridium clariflavum DSM 19732.</title>
        <authorList>
            <person name="Izquierdo J.A."/>
            <person name="Goodwin L."/>
            <person name="Davenport K.W."/>
            <person name="Teshima H."/>
            <person name="Bruce D."/>
            <person name="Detter C."/>
            <person name="Tapia R."/>
            <person name="Han S."/>
            <person name="Land M."/>
            <person name="Hauser L."/>
            <person name="Jeffries C.D."/>
            <person name="Han J."/>
            <person name="Pitluck S."/>
            <person name="Nolan M."/>
            <person name="Chen A."/>
            <person name="Huntemann M."/>
            <person name="Mavromatis K."/>
            <person name="Mikhailova N."/>
            <person name="Liolios K."/>
            <person name="Woyke T."/>
            <person name="Lynd L.R."/>
        </authorList>
    </citation>
    <scope>NUCLEOTIDE SEQUENCE [LARGE SCALE GENOMIC DNA]</scope>
    <source>
        <strain evidence="9">DSM 19732 / NBRC 101661 / EBR45</strain>
    </source>
</reference>
<feature type="short sequence motif" description="Polymerase core binding" evidence="6">
    <location>
        <begin position="68"/>
        <end position="81"/>
    </location>
</feature>
<feature type="transmembrane region" description="Helical" evidence="7">
    <location>
        <begin position="227"/>
        <end position="243"/>
    </location>
</feature>
<dbReference type="InterPro" id="IPR014244">
    <property type="entry name" value="RNA_pol_sigma-I"/>
</dbReference>
<keyword evidence="4 6" id="KW-0238">DNA-binding</keyword>
<dbReference type="NCBIfam" id="TIGR02895">
    <property type="entry name" value="spore_sigI"/>
    <property type="match status" value="1"/>
</dbReference>
<evidence type="ECO:0000256" key="1">
    <source>
        <dbReference type="ARBA" id="ARBA00022490"/>
    </source>
</evidence>
<dbReference type="Proteomes" id="UP000005435">
    <property type="component" value="Chromosome"/>
</dbReference>
<organism evidence="8 9">
    <name type="scientific">Acetivibrio clariflavus (strain DSM 19732 / NBRC 101661 / EBR45)</name>
    <name type="common">Clostridium clariflavum</name>
    <dbReference type="NCBI Taxonomy" id="720554"/>
    <lineage>
        <taxon>Bacteria</taxon>
        <taxon>Bacillati</taxon>
        <taxon>Bacillota</taxon>
        <taxon>Clostridia</taxon>
        <taxon>Eubacteriales</taxon>
        <taxon>Oscillospiraceae</taxon>
        <taxon>Acetivibrio</taxon>
    </lineage>
</organism>
<dbReference type="PIRSF" id="PIRSF038953">
    <property type="entry name" value="SigI"/>
    <property type="match status" value="1"/>
</dbReference>
<dbReference type="EMBL" id="CP003065">
    <property type="protein sequence ID" value="AEV67731.1"/>
    <property type="molecule type" value="Genomic_DNA"/>
</dbReference>
<feature type="DNA-binding region" description="H-T-H motif" evidence="6">
    <location>
        <begin position="208"/>
        <end position="227"/>
    </location>
</feature>
<accession>G8LXM0</accession>
<keyword evidence="7" id="KW-0472">Membrane</keyword>
<evidence type="ECO:0000256" key="7">
    <source>
        <dbReference type="SAM" id="Phobius"/>
    </source>
</evidence>
<dbReference type="GO" id="GO:0005737">
    <property type="term" value="C:cytoplasm"/>
    <property type="evidence" value="ECO:0007669"/>
    <property type="project" value="UniProtKB-SubCell"/>
</dbReference>
<evidence type="ECO:0000313" key="8">
    <source>
        <dbReference type="EMBL" id="AEV67731.1"/>
    </source>
</evidence>